<feature type="domain" description="LysM" evidence="3">
    <location>
        <begin position="444"/>
        <end position="487"/>
    </location>
</feature>
<organism evidence="4 5">
    <name type="scientific">Sphingobacterium athyrii</name>
    <dbReference type="NCBI Taxonomy" id="2152717"/>
    <lineage>
        <taxon>Bacteria</taxon>
        <taxon>Pseudomonadati</taxon>
        <taxon>Bacteroidota</taxon>
        <taxon>Sphingobacteriia</taxon>
        <taxon>Sphingobacteriales</taxon>
        <taxon>Sphingobacteriaceae</taxon>
        <taxon>Sphingobacterium</taxon>
    </lineage>
</organism>
<protein>
    <submittedName>
        <fullName evidence="4">Lytic transglycosylase</fullName>
    </submittedName>
</protein>
<dbReference type="RefSeq" id="WP_108636738.1">
    <property type="nucleotide sequence ID" value="NZ_QCXX01000010.1"/>
</dbReference>
<dbReference type="CDD" id="cd16894">
    <property type="entry name" value="MltD-like"/>
    <property type="match status" value="1"/>
</dbReference>
<dbReference type="PANTHER" id="PTHR33734:SF22">
    <property type="entry name" value="MEMBRANE-BOUND LYTIC MUREIN TRANSGLYCOSYLASE D"/>
    <property type="match status" value="1"/>
</dbReference>
<dbReference type="Proteomes" id="UP000250831">
    <property type="component" value="Unassembled WGS sequence"/>
</dbReference>
<dbReference type="PROSITE" id="PS51782">
    <property type="entry name" value="LYSM"/>
    <property type="match status" value="2"/>
</dbReference>
<dbReference type="Pfam" id="PF01464">
    <property type="entry name" value="SLT"/>
    <property type="match status" value="1"/>
</dbReference>
<evidence type="ECO:0000256" key="2">
    <source>
        <dbReference type="SAM" id="MobiDB-lite"/>
    </source>
</evidence>
<comment type="similarity">
    <text evidence="1">Belongs to the transglycosylase Slt family.</text>
</comment>
<dbReference type="AlphaFoldDB" id="A0A363NKU2"/>
<comment type="caution">
    <text evidence="4">The sequence shown here is derived from an EMBL/GenBank/DDBJ whole genome shotgun (WGS) entry which is preliminary data.</text>
</comment>
<dbReference type="GO" id="GO:0000270">
    <property type="term" value="P:peptidoglycan metabolic process"/>
    <property type="evidence" value="ECO:0007669"/>
    <property type="project" value="InterPro"/>
</dbReference>
<dbReference type="EMBL" id="QCXX01000010">
    <property type="protein sequence ID" value="PUV21394.1"/>
    <property type="molecule type" value="Genomic_DNA"/>
</dbReference>
<dbReference type="InterPro" id="IPR000189">
    <property type="entry name" value="Transglyc_AS"/>
</dbReference>
<dbReference type="SUPFAM" id="SSF53955">
    <property type="entry name" value="Lysozyme-like"/>
    <property type="match status" value="1"/>
</dbReference>
<dbReference type="CDD" id="cd00118">
    <property type="entry name" value="LysM"/>
    <property type="match status" value="2"/>
</dbReference>
<evidence type="ECO:0000313" key="4">
    <source>
        <dbReference type="EMBL" id="PUV21394.1"/>
    </source>
</evidence>
<dbReference type="SMART" id="SM00257">
    <property type="entry name" value="LysM"/>
    <property type="match status" value="2"/>
</dbReference>
<feature type="compositionally biased region" description="Basic residues" evidence="2">
    <location>
        <begin position="481"/>
        <end position="490"/>
    </location>
</feature>
<dbReference type="InterPro" id="IPR036779">
    <property type="entry name" value="LysM_dom_sf"/>
</dbReference>
<reference evidence="4 5" key="1">
    <citation type="submission" date="2018-04" db="EMBL/GenBank/DDBJ databases">
        <title>Sphingobacterium sp. M46 Genome.</title>
        <authorList>
            <person name="Cheng J."/>
            <person name="Li Y."/>
        </authorList>
    </citation>
    <scope>NUCLEOTIDE SEQUENCE [LARGE SCALE GENOMIC DNA]</scope>
    <source>
        <strain evidence="4 5">M46</strain>
    </source>
</reference>
<dbReference type="InterPro" id="IPR023346">
    <property type="entry name" value="Lysozyme-like_dom_sf"/>
</dbReference>
<gene>
    <name evidence="4" type="ORF">DCO56_26635</name>
</gene>
<feature type="region of interest" description="Disordered" evidence="2">
    <location>
        <begin position="469"/>
        <end position="490"/>
    </location>
</feature>
<dbReference type="PANTHER" id="PTHR33734">
    <property type="entry name" value="LYSM DOMAIN-CONTAINING GPI-ANCHORED PROTEIN 2"/>
    <property type="match status" value="1"/>
</dbReference>
<dbReference type="SUPFAM" id="SSF54106">
    <property type="entry name" value="LysM domain"/>
    <property type="match status" value="2"/>
</dbReference>
<evidence type="ECO:0000256" key="1">
    <source>
        <dbReference type="ARBA" id="ARBA00007734"/>
    </source>
</evidence>
<dbReference type="GO" id="GO:0008932">
    <property type="term" value="F:lytic endotransglycosylase activity"/>
    <property type="evidence" value="ECO:0007669"/>
    <property type="project" value="TreeGrafter"/>
</dbReference>
<sequence length="490" mass="54814">MIGKQTLISILGGVCYVLPLMAQEGAVEGMREATHQIIQGRIEKEKHEIYQYLDSVKSSGNSRNDDATITDEEIQLVRKLKAIEREIPLDYSPRVKDLISKYTSDNYNPYMCRMMGLGQYYFPMFDRILDEVGVPRELKYLSVVESSLNPRDISSAGATGLWQLMYYEAKTYNLTVDSYTDQRMDPIASSYAIAKILKEAYDQYGDWLLAIASYNGGKGAVGRAIQRSGKEKPTFWDIAPYLTQQTQNYIPKFIAMTYAMKYAEENNINAADTELSLRTQALDVNKRISLNQIAEVMNVSKETLRALNPSFKKNILNGTEETPLRLVLPVLDKKIATEELYAALNTPIPAAITTTNSAGTSEPAELLKGGKYKVKVGETFASIAEKFEVTVQDIKSWNNLRGNKIVPGQNLTIKKEDSYVSTRLAHNAEKSAKKSQQRASTRTAYYVVKKGDTLSHIANKNGVSVGRLKSDNDLNGSRIKPGMKLKVSKK</sequence>
<accession>A0A363NKU2</accession>
<dbReference type="Gene3D" id="3.10.350.10">
    <property type="entry name" value="LysM domain"/>
    <property type="match status" value="2"/>
</dbReference>
<dbReference type="GO" id="GO:0016020">
    <property type="term" value="C:membrane"/>
    <property type="evidence" value="ECO:0007669"/>
    <property type="project" value="InterPro"/>
</dbReference>
<keyword evidence="5" id="KW-1185">Reference proteome</keyword>
<evidence type="ECO:0000259" key="3">
    <source>
        <dbReference type="PROSITE" id="PS51782"/>
    </source>
</evidence>
<dbReference type="Gene3D" id="1.10.530.10">
    <property type="match status" value="1"/>
</dbReference>
<dbReference type="OrthoDB" id="9815002at2"/>
<dbReference type="InterPro" id="IPR018392">
    <property type="entry name" value="LysM"/>
</dbReference>
<proteinExistence type="inferred from homology"/>
<dbReference type="InterPro" id="IPR008258">
    <property type="entry name" value="Transglycosylase_SLT_dom_1"/>
</dbReference>
<dbReference type="Pfam" id="PF01476">
    <property type="entry name" value="LysM"/>
    <property type="match status" value="2"/>
</dbReference>
<feature type="domain" description="LysM" evidence="3">
    <location>
        <begin position="370"/>
        <end position="413"/>
    </location>
</feature>
<dbReference type="PROSITE" id="PS00922">
    <property type="entry name" value="TRANSGLYCOSYLASE"/>
    <property type="match status" value="1"/>
</dbReference>
<name>A0A363NKU2_9SPHI</name>
<evidence type="ECO:0000313" key="5">
    <source>
        <dbReference type="Proteomes" id="UP000250831"/>
    </source>
</evidence>